<keyword evidence="3" id="KW-0472">Membrane</keyword>
<evidence type="ECO:0000256" key="2">
    <source>
        <dbReference type="ARBA" id="ARBA00007734"/>
    </source>
</evidence>
<dbReference type="GO" id="GO:0009279">
    <property type="term" value="C:cell outer membrane"/>
    <property type="evidence" value="ECO:0007669"/>
    <property type="project" value="UniProtKB-SubCell"/>
</dbReference>
<dbReference type="CDD" id="cd13403">
    <property type="entry name" value="MLTF-like"/>
    <property type="match status" value="1"/>
</dbReference>
<evidence type="ECO:0000313" key="5">
    <source>
        <dbReference type="EMBL" id="BBH54402.1"/>
    </source>
</evidence>
<dbReference type="Pfam" id="PF00497">
    <property type="entry name" value="SBP_bac_3"/>
    <property type="match status" value="1"/>
</dbReference>
<evidence type="ECO:0000256" key="3">
    <source>
        <dbReference type="ARBA" id="ARBA00023237"/>
    </source>
</evidence>
<organism evidence="5 6">
    <name type="scientific">Fluviispira sanaruensis</name>
    <dbReference type="NCBI Taxonomy" id="2493639"/>
    <lineage>
        <taxon>Bacteria</taxon>
        <taxon>Pseudomonadati</taxon>
        <taxon>Bdellovibrionota</taxon>
        <taxon>Oligoflexia</taxon>
        <taxon>Silvanigrellales</taxon>
        <taxon>Silvanigrellaceae</taxon>
        <taxon>Fluviispira</taxon>
    </lineage>
</organism>
<dbReference type="Pfam" id="PF01464">
    <property type="entry name" value="SLT"/>
    <property type="match status" value="1"/>
</dbReference>
<dbReference type="KEGG" id="sbf:JCM31447_28670"/>
<reference evidence="5 6" key="1">
    <citation type="submission" date="2018-12" db="EMBL/GenBank/DDBJ databases">
        <title>Rubrispira sanarue gen. nov., sp., nov., a member of the order Silvanigrellales, isolated from a brackish lake in Hamamatsu Japan.</title>
        <authorList>
            <person name="Maejima Y."/>
            <person name="Iino T."/>
            <person name="Muraguchi Y."/>
            <person name="Fukuda K."/>
            <person name="Nojiri H."/>
            <person name="Ohkuma M."/>
            <person name="Moriuchi R."/>
            <person name="Dohra H."/>
            <person name="Kimbara K."/>
            <person name="Shintani M."/>
        </authorList>
    </citation>
    <scope>NUCLEOTIDE SEQUENCE [LARGE SCALE GENOMIC DNA]</scope>
    <source>
        <strain evidence="5 6">RF1110005</strain>
    </source>
</reference>
<dbReference type="SMART" id="SM00062">
    <property type="entry name" value="PBPb"/>
    <property type="match status" value="1"/>
</dbReference>
<dbReference type="CDD" id="cd01009">
    <property type="entry name" value="PBP2_YfhD_N"/>
    <property type="match status" value="1"/>
</dbReference>
<evidence type="ECO:0000313" key="6">
    <source>
        <dbReference type="Proteomes" id="UP000291236"/>
    </source>
</evidence>
<comment type="similarity">
    <text evidence="2">Belongs to the transglycosylase Slt family.</text>
</comment>
<dbReference type="Gene3D" id="3.40.190.10">
    <property type="entry name" value="Periplasmic binding protein-like II"/>
    <property type="match status" value="2"/>
</dbReference>
<name>A0A4P2VZT8_FLUSA</name>
<dbReference type="EMBL" id="AP019368">
    <property type="protein sequence ID" value="BBH54402.1"/>
    <property type="molecule type" value="Genomic_DNA"/>
</dbReference>
<evidence type="ECO:0000256" key="1">
    <source>
        <dbReference type="ARBA" id="ARBA00004339"/>
    </source>
</evidence>
<dbReference type="InterPro" id="IPR023346">
    <property type="entry name" value="Lysozyme-like_dom_sf"/>
</dbReference>
<dbReference type="InterPro" id="IPR008258">
    <property type="entry name" value="Transglycosylase_SLT_dom_1"/>
</dbReference>
<dbReference type="SUPFAM" id="SSF53850">
    <property type="entry name" value="Periplasmic binding protein-like II"/>
    <property type="match status" value="1"/>
</dbReference>
<protein>
    <submittedName>
        <fullName evidence="5">Lytic transglycosylase F</fullName>
    </submittedName>
</protein>
<keyword evidence="6" id="KW-1185">Reference proteome</keyword>
<gene>
    <name evidence="5" type="ORF">JCM31447_28670</name>
</gene>
<evidence type="ECO:0000259" key="4">
    <source>
        <dbReference type="SMART" id="SM00062"/>
    </source>
</evidence>
<keyword evidence="3" id="KW-0998">Cell outer membrane</keyword>
<dbReference type="Gene3D" id="1.10.530.10">
    <property type="match status" value="1"/>
</dbReference>
<comment type="subcellular location">
    <subcellularLocation>
        <location evidence="1">Cell outer membrane</location>
        <topology evidence="1">Peripheral membrane protein</topology>
    </subcellularLocation>
</comment>
<dbReference type="Proteomes" id="UP000291236">
    <property type="component" value="Chromosome"/>
</dbReference>
<dbReference type="InterPro" id="IPR001638">
    <property type="entry name" value="Solute-binding_3/MltF_N"/>
</dbReference>
<dbReference type="RefSeq" id="WP_216678688.1">
    <property type="nucleotide sequence ID" value="NZ_AP019368.1"/>
</dbReference>
<sequence>MIFKMSGIYKIFIIIISISVFFPKSNLAIAKEVNLKFSNITNKSLGDFDSMKQRRMIRIFMPYSKTLYYIDKGKERGLSIELARDFEAYINKKYKKELGNRPITVFVIPTSIEYLVENILTGMGDIAAGNLTFTRERAKLIDFVGAKVQRGNTEYVVTNKNDPPITSIEELSGKTVSIRKHTSYYDSLLKLNKSFQDAGKPIMKFQFLHEDLADEDKLEMLNARILKIVIVDDIIAKTWEKVLPNIRVNYNAFVRDKGKSGWMIRKNSPLLDAELEDFFLHYVEKTNVNDVRYLQTIENWSKFKNNIQDTETEKFQNILQIFKKYGAKYRFDPLMLSAQGYQESKLNQNARSPVGAIGVMQVMPDTGKQMKVGDITNIEANIHAGTKYMNFLMKTYFKNAKFNDYNRMLFALASYNAGAGKILKMRELTAACMCGLDENKWFNNVEMITGELIGLETTTYVRNILKYYVSYQMINDKKNKKRKVLK</sequence>
<proteinExistence type="inferred from homology"/>
<dbReference type="AlphaFoldDB" id="A0A4P2VZT8"/>
<accession>A0A4P2VZT8</accession>
<dbReference type="SUPFAM" id="SSF53955">
    <property type="entry name" value="Lysozyme-like"/>
    <property type="match status" value="1"/>
</dbReference>
<dbReference type="PANTHER" id="PTHR37423">
    <property type="entry name" value="SOLUBLE LYTIC MUREIN TRANSGLYCOSYLASE-RELATED"/>
    <property type="match status" value="1"/>
</dbReference>
<dbReference type="PANTHER" id="PTHR37423:SF2">
    <property type="entry name" value="MEMBRANE-BOUND LYTIC MUREIN TRANSGLYCOSYLASE C"/>
    <property type="match status" value="1"/>
</dbReference>
<feature type="domain" description="Solute-binding protein family 3/N-terminal" evidence="4">
    <location>
        <begin position="56"/>
        <end position="299"/>
    </location>
</feature>